<dbReference type="InterPro" id="IPR003660">
    <property type="entry name" value="HAMP_dom"/>
</dbReference>
<comment type="catalytic activity">
    <reaction evidence="1">
        <text>ATP + protein L-histidine = ADP + protein N-phospho-L-histidine.</text>
        <dbReference type="EC" id="2.7.13.3"/>
    </reaction>
</comment>
<evidence type="ECO:0000256" key="12">
    <source>
        <dbReference type="PROSITE-ProRule" id="PRU00169"/>
    </source>
</evidence>
<dbReference type="CDD" id="cd00082">
    <property type="entry name" value="HisKA"/>
    <property type="match status" value="1"/>
</dbReference>
<dbReference type="InterPro" id="IPR001789">
    <property type="entry name" value="Sig_transdc_resp-reg_receiver"/>
</dbReference>
<dbReference type="Gene3D" id="3.30.450.20">
    <property type="entry name" value="PAS domain"/>
    <property type="match status" value="1"/>
</dbReference>
<keyword evidence="4" id="KW-1003">Cell membrane</keyword>
<evidence type="ECO:0000256" key="2">
    <source>
        <dbReference type="ARBA" id="ARBA00004651"/>
    </source>
</evidence>
<dbReference type="GO" id="GO:0000155">
    <property type="term" value="F:phosphorelay sensor kinase activity"/>
    <property type="evidence" value="ECO:0007669"/>
    <property type="project" value="InterPro"/>
</dbReference>
<dbReference type="Pfam" id="PF00072">
    <property type="entry name" value="Response_reg"/>
    <property type="match status" value="1"/>
</dbReference>
<dbReference type="PRINTS" id="PR00344">
    <property type="entry name" value="BCTRLSENSOR"/>
</dbReference>
<dbReference type="AlphaFoldDB" id="A0A0G3BVU7"/>
<dbReference type="EC" id="2.7.13.3" evidence="3"/>
<evidence type="ECO:0000256" key="4">
    <source>
        <dbReference type="ARBA" id="ARBA00022475"/>
    </source>
</evidence>
<keyword evidence="17" id="KW-1185">Reference proteome</keyword>
<dbReference type="KEGG" id="pbh:AAW51_5462"/>
<dbReference type="Pfam" id="PF00512">
    <property type="entry name" value="HisKA"/>
    <property type="match status" value="1"/>
</dbReference>
<dbReference type="Gene3D" id="1.10.287.130">
    <property type="match status" value="1"/>
</dbReference>
<dbReference type="InterPro" id="IPR036097">
    <property type="entry name" value="HisK_dim/P_sf"/>
</dbReference>
<dbReference type="Gene3D" id="3.40.50.2300">
    <property type="match status" value="1"/>
</dbReference>
<dbReference type="FunFam" id="3.30.565.10:FF:000049">
    <property type="entry name" value="Two-component sensor histidine kinase"/>
    <property type="match status" value="1"/>
</dbReference>
<dbReference type="CDD" id="cd18773">
    <property type="entry name" value="PDC1_HK_sensor"/>
    <property type="match status" value="1"/>
</dbReference>
<sequence>MVALVLVALAPVMVVETIEQVHQFKRHEEAAFQEAQRQAELVSRQLEQLETGYRELLVAVAATPVVKNRDPAACYAYLETLQRRFKSAFTVGASDAEGNVYCVGVPYVRDLKAANNADRWYFKQAVLSGEFTVGEYAYAKAAQEPVFHYSYPIKDNADHVIGVVWASISLTGLSRRLADNPLPPGANLVVTDRRGTVLIELPDTGAMGSTVSPDLRRLLGQAKPGAAALPGEGGAERIVGYVPPSTALQGMAVTLTFPREQVLAPVWKMAVRRAATVLGAVALALALAWMVARRGLYGPLSRLTETANRWREGDLGARTDLARLNDIEFSGLGATLDQMAENLALRQHQLSDATEEMRRSRDEALKASLSKTHFLAAASHDLRQPLQAMHLNIALLAARHQHGGDAETIERLRRSVANLVDLLNALLDVSQLDAGLIQPTYAEFDLQGLLQTIGEEFSAAAQQKRLDFSIDACRCAVRSDKALLGRMLRNLVSNAIKYTGAGGSVRISVQEADGEARVLVADTGEGIPLDKQEVVFEEFRQLGNPQRNPALGLGLGLSIVKRMSALLQHPLTLASQPGEGTTFTVSIPLAPRPEPVRIAGIAPSFHGRVLLVEDDVLVGDTTAELLRSWGLEVEVARDAETAIKLLKSARHDWDGVLADYRLPASSGLDVVMFARKLFPKALTILITGDAADARTLRGSESNVQVLEKPVPLELLAESLAPLTAAPQPKVYSTHAGGAGVTL</sequence>
<dbReference type="SMART" id="SM00388">
    <property type="entry name" value="HisKA"/>
    <property type="match status" value="1"/>
</dbReference>
<dbReference type="SUPFAM" id="SSF55874">
    <property type="entry name" value="ATPase domain of HSP90 chaperone/DNA topoisomerase II/histidine kinase"/>
    <property type="match status" value="1"/>
</dbReference>
<name>A0A0G3BVU7_9BURK</name>
<evidence type="ECO:0000256" key="8">
    <source>
        <dbReference type="ARBA" id="ARBA00022777"/>
    </source>
</evidence>
<proteinExistence type="predicted"/>
<dbReference type="SUPFAM" id="SSF47384">
    <property type="entry name" value="Homodimeric domain of signal transducing histidine kinase"/>
    <property type="match status" value="1"/>
</dbReference>
<dbReference type="Proteomes" id="UP000035352">
    <property type="component" value="Chromosome"/>
</dbReference>
<dbReference type="Gene3D" id="6.10.340.10">
    <property type="match status" value="1"/>
</dbReference>
<feature type="domain" description="HAMP" evidence="15">
    <location>
        <begin position="294"/>
        <end position="348"/>
    </location>
</feature>
<dbReference type="InterPro" id="IPR033479">
    <property type="entry name" value="dCache_1"/>
</dbReference>
<dbReference type="InterPro" id="IPR003661">
    <property type="entry name" value="HisK_dim/P_dom"/>
</dbReference>
<dbReference type="PANTHER" id="PTHR43711:SF1">
    <property type="entry name" value="HISTIDINE KINASE 1"/>
    <property type="match status" value="1"/>
</dbReference>
<evidence type="ECO:0000313" key="17">
    <source>
        <dbReference type="Proteomes" id="UP000035352"/>
    </source>
</evidence>
<dbReference type="Pfam" id="PF02518">
    <property type="entry name" value="HATPase_c"/>
    <property type="match status" value="1"/>
</dbReference>
<keyword evidence="7" id="KW-0812">Transmembrane</keyword>
<dbReference type="CDD" id="cd00075">
    <property type="entry name" value="HATPase"/>
    <property type="match status" value="1"/>
</dbReference>
<feature type="modified residue" description="4-aspartylphosphate" evidence="12">
    <location>
        <position position="659"/>
    </location>
</feature>
<keyword evidence="8" id="KW-0418">Kinase</keyword>
<dbReference type="STRING" id="413882.AAW51_5462"/>
<feature type="domain" description="Response regulatory" evidence="14">
    <location>
        <begin position="608"/>
        <end position="723"/>
    </location>
</feature>
<dbReference type="SUPFAM" id="SSF103190">
    <property type="entry name" value="Sensory domain-like"/>
    <property type="match status" value="1"/>
</dbReference>
<dbReference type="PROSITE" id="PS50110">
    <property type="entry name" value="RESPONSE_REGULATORY"/>
    <property type="match status" value="1"/>
</dbReference>
<evidence type="ECO:0000256" key="3">
    <source>
        <dbReference type="ARBA" id="ARBA00012438"/>
    </source>
</evidence>
<evidence type="ECO:0000256" key="1">
    <source>
        <dbReference type="ARBA" id="ARBA00000085"/>
    </source>
</evidence>
<dbReference type="InterPro" id="IPR005467">
    <property type="entry name" value="His_kinase_dom"/>
</dbReference>
<dbReference type="Pfam" id="PF02743">
    <property type="entry name" value="dCache_1"/>
    <property type="match status" value="1"/>
</dbReference>
<dbReference type="Gene3D" id="3.30.565.10">
    <property type="entry name" value="Histidine kinase-like ATPase, C-terminal domain"/>
    <property type="match status" value="1"/>
</dbReference>
<dbReference type="InterPro" id="IPR036890">
    <property type="entry name" value="HATPase_C_sf"/>
</dbReference>
<evidence type="ECO:0000256" key="9">
    <source>
        <dbReference type="ARBA" id="ARBA00022989"/>
    </source>
</evidence>
<keyword evidence="10" id="KW-0902">Two-component regulatory system</keyword>
<dbReference type="SMART" id="SM00448">
    <property type="entry name" value="REC"/>
    <property type="match status" value="1"/>
</dbReference>
<dbReference type="InterPro" id="IPR029151">
    <property type="entry name" value="Sensor-like_sf"/>
</dbReference>
<dbReference type="SMART" id="SM00387">
    <property type="entry name" value="HATPase_c"/>
    <property type="match status" value="1"/>
</dbReference>
<evidence type="ECO:0000256" key="11">
    <source>
        <dbReference type="ARBA" id="ARBA00023136"/>
    </source>
</evidence>
<dbReference type="GO" id="GO:0005886">
    <property type="term" value="C:plasma membrane"/>
    <property type="evidence" value="ECO:0007669"/>
    <property type="project" value="UniProtKB-SubCell"/>
</dbReference>
<dbReference type="InterPro" id="IPR011006">
    <property type="entry name" value="CheY-like_superfamily"/>
</dbReference>
<evidence type="ECO:0000256" key="5">
    <source>
        <dbReference type="ARBA" id="ARBA00022553"/>
    </source>
</evidence>
<keyword evidence="6" id="KW-0808">Transferase</keyword>
<reference evidence="16 17" key="1">
    <citation type="submission" date="2015-05" db="EMBL/GenBank/DDBJ databases">
        <authorList>
            <person name="Tang B."/>
            <person name="Yu Y."/>
        </authorList>
    </citation>
    <scope>NUCLEOTIDE SEQUENCE [LARGE SCALE GENOMIC DNA]</scope>
    <source>
        <strain evidence="16 17">DSM 7029</strain>
    </source>
</reference>
<keyword evidence="9" id="KW-1133">Transmembrane helix</keyword>
<dbReference type="PROSITE" id="PS50109">
    <property type="entry name" value="HIS_KIN"/>
    <property type="match status" value="1"/>
</dbReference>
<organism evidence="16 17">
    <name type="scientific">Caldimonas brevitalea</name>
    <dbReference type="NCBI Taxonomy" id="413882"/>
    <lineage>
        <taxon>Bacteria</taxon>
        <taxon>Pseudomonadati</taxon>
        <taxon>Pseudomonadota</taxon>
        <taxon>Betaproteobacteria</taxon>
        <taxon>Burkholderiales</taxon>
        <taxon>Sphaerotilaceae</taxon>
        <taxon>Caldimonas</taxon>
    </lineage>
</organism>
<keyword evidence="11" id="KW-0472">Membrane</keyword>
<dbReference type="SUPFAM" id="SSF52172">
    <property type="entry name" value="CheY-like"/>
    <property type="match status" value="1"/>
</dbReference>
<dbReference type="CDD" id="cd00156">
    <property type="entry name" value="REC"/>
    <property type="match status" value="1"/>
</dbReference>
<dbReference type="InterPro" id="IPR004358">
    <property type="entry name" value="Sig_transdc_His_kin-like_C"/>
</dbReference>
<comment type="subcellular location">
    <subcellularLocation>
        <location evidence="2">Cell membrane</location>
        <topology evidence="2">Multi-pass membrane protein</topology>
    </subcellularLocation>
</comment>
<evidence type="ECO:0000259" key="13">
    <source>
        <dbReference type="PROSITE" id="PS50109"/>
    </source>
</evidence>
<dbReference type="InterPro" id="IPR050736">
    <property type="entry name" value="Sensor_HK_Regulatory"/>
</dbReference>
<protein>
    <recommendedName>
        <fullName evidence="3">histidine kinase</fullName>
        <ecNumber evidence="3">2.7.13.3</ecNumber>
    </recommendedName>
</protein>
<dbReference type="PROSITE" id="PS50885">
    <property type="entry name" value="HAMP"/>
    <property type="match status" value="1"/>
</dbReference>
<dbReference type="CDD" id="cd06225">
    <property type="entry name" value="HAMP"/>
    <property type="match status" value="1"/>
</dbReference>
<evidence type="ECO:0000256" key="6">
    <source>
        <dbReference type="ARBA" id="ARBA00022679"/>
    </source>
</evidence>
<evidence type="ECO:0000256" key="10">
    <source>
        <dbReference type="ARBA" id="ARBA00023012"/>
    </source>
</evidence>
<accession>A0A0G3BVU7</accession>
<evidence type="ECO:0000256" key="7">
    <source>
        <dbReference type="ARBA" id="ARBA00022692"/>
    </source>
</evidence>
<evidence type="ECO:0000313" key="16">
    <source>
        <dbReference type="EMBL" id="AKJ32153.1"/>
    </source>
</evidence>
<evidence type="ECO:0000259" key="15">
    <source>
        <dbReference type="PROSITE" id="PS50885"/>
    </source>
</evidence>
<dbReference type="PANTHER" id="PTHR43711">
    <property type="entry name" value="TWO-COMPONENT HISTIDINE KINASE"/>
    <property type="match status" value="1"/>
</dbReference>
<dbReference type="EMBL" id="CP011371">
    <property type="protein sequence ID" value="AKJ32153.1"/>
    <property type="molecule type" value="Genomic_DNA"/>
</dbReference>
<keyword evidence="5 12" id="KW-0597">Phosphoprotein</keyword>
<dbReference type="InterPro" id="IPR003594">
    <property type="entry name" value="HATPase_dom"/>
</dbReference>
<feature type="domain" description="Histidine kinase" evidence="13">
    <location>
        <begin position="377"/>
        <end position="591"/>
    </location>
</feature>
<dbReference type="PATRIC" id="fig|413882.6.peg.5711"/>
<evidence type="ECO:0000259" key="14">
    <source>
        <dbReference type="PROSITE" id="PS50110"/>
    </source>
</evidence>
<dbReference type="SMART" id="SM00304">
    <property type="entry name" value="HAMP"/>
    <property type="match status" value="1"/>
</dbReference>
<gene>
    <name evidence="16" type="ORF">AAW51_5462</name>
</gene>